<dbReference type="Gene3D" id="3.40.50.1820">
    <property type="entry name" value="alpha/beta hydrolase"/>
    <property type="match status" value="1"/>
</dbReference>
<dbReference type="OrthoDB" id="2418081at2759"/>
<accession>A0A8H8BW82</accession>
<dbReference type="AlphaFoldDB" id="A0A8H8BW82"/>
<evidence type="ECO:0000256" key="1">
    <source>
        <dbReference type="SAM" id="MobiDB-lite"/>
    </source>
</evidence>
<name>A0A8H8BW82_9HELO</name>
<dbReference type="Proteomes" id="UP000664132">
    <property type="component" value="Unassembled WGS sequence"/>
</dbReference>
<feature type="region of interest" description="Disordered" evidence="1">
    <location>
        <begin position="1"/>
        <end position="25"/>
    </location>
</feature>
<keyword evidence="3" id="KW-1185">Reference proteome</keyword>
<sequence>MTITPRKISRIRGHDVANDSGVGSEISTPVLEPQMAGLRQGSDDELPSLEIVEPLEGHRRVHSVVLLHSNGSSGAELKYQLLDAIKCSSWKTLQQRLPGLRWIFPTAPIVDHVKADKTVEQCRMWVDLGIHEEEGESVGNMYGSLRCTTETIMKIVESEGKSIGMEKQIRDKVVWEHNEIVLGGYWQSAAPAVFAWICSGINLSGFMGIRGVLLDQEPITQRYNEDVADRPPPGRGSDFDQHTHDFITTWAGMLTCENNAFARKMASTPVLLTLYESDTHWLFDSEKLARSLYNTLLGSANNLFTRCVGSPFTSQPEIEGVTVEELDAIKTYLRCLTLSRKEDDSVTVQEWIEELLDLV</sequence>
<protein>
    <submittedName>
        <fullName evidence="2">Uncharacterized protein</fullName>
    </submittedName>
</protein>
<reference evidence="2" key="1">
    <citation type="submission" date="2021-02" db="EMBL/GenBank/DDBJ databases">
        <title>Genome sequence Cadophora malorum strain M34.</title>
        <authorList>
            <person name="Stefanovic E."/>
            <person name="Vu D."/>
            <person name="Scully C."/>
            <person name="Dijksterhuis J."/>
            <person name="Roader J."/>
            <person name="Houbraken J."/>
        </authorList>
    </citation>
    <scope>NUCLEOTIDE SEQUENCE</scope>
    <source>
        <strain evidence="2">M34</strain>
    </source>
</reference>
<gene>
    <name evidence="2" type="ORF">IFR04_000907</name>
</gene>
<proteinExistence type="predicted"/>
<evidence type="ECO:0000313" key="2">
    <source>
        <dbReference type="EMBL" id="KAG4425963.1"/>
    </source>
</evidence>
<comment type="caution">
    <text evidence="2">The sequence shown here is derived from an EMBL/GenBank/DDBJ whole genome shotgun (WGS) entry which is preliminary data.</text>
</comment>
<dbReference type="InterPro" id="IPR029058">
    <property type="entry name" value="AB_hydrolase_fold"/>
</dbReference>
<dbReference type="EMBL" id="JAFJYH010000006">
    <property type="protein sequence ID" value="KAG4425963.1"/>
    <property type="molecule type" value="Genomic_DNA"/>
</dbReference>
<organism evidence="2 3">
    <name type="scientific">Cadophora malorum</name>
    <dbReference type="NCBI Taxonomy" id="108018"/>
    <lineage>
        <taxon>Eukaryota</taxon>
        <taxon>Fungi</taxon>
        <taxon>Dikarya</taxon>
        <taxon>Ascomycota</taxon>
        <taxon>Pezizomycotina</taxon>
        <taxon>Leotiomycetes</taxon>
        <taxon>Helotiales</taxon>
        <taxon>Ploettnerulaceae</taxon>
        <taxon>Cadophora</taxon>
    </lineage>
</organism>
<evidence type="ECO:0000313" key="3">
    <source>
        <dbReference type="Proteomes" id="UP000664132"/>
    </source>
</evidence>